<dbReference type="PRINTS" id="PR00597">
    <property type="entry name" value="GELSOLIN"/>
</dbReference>
<evidence type="ECO:0000313" key="4">
    <source>
        <dbReference type="Proteomes" id="UP000694844"/>
    </source>
</evidence>
<name>A0A8B8E0J3_CRAVI</name>
<dbReference type="PROSITE" id="PS51089">
    <property type="entry name" value="HP"/>
    <property type="match status" value="1"/>
</dbReference>
<dbReference type="PANTHER" id="PTHR11977:SF51">
    <property type="entry name" value="PROTEIN FLIGHTLESS-1 HOMOLOG"/>
    <property type="match status" value="1"/>
</dbReference>
<dbReference type="SMART" id="SM00153">
    <property type="entry name" value="VHP"/>
    <property type="match status" value="1"/>
</dbReference>
<feature type="region of interest" description="Disordered" evidence="2">
    <location>
        <begin position="24"/>
        <end position="50"/>
    </location>
</feature>
<sequence length="935" mass="108989">MQQRYFFNGIYSVMIKKPRFQLGARPRSRARKSDLDRLCDSPSRAPSALPDRLVKSPTFVSEKTYKPYNSKRPSTSRTYLSSISNHVDLELRDPGVKVKPEKSSLMDQEPAFVDVTKDIPGLTVWRLEGKSRLVVTEDRDIGFFHEGATYIALQINEDGEASLHYWLGAFASDDHKTLIEDKAHELDRIVTHAAVFTRENQFHESSCFMRLFLDGIVYIESKPKTTVSRASVYAKRMYRITGRKYIRAACTEPSLEVLDSEAACILDGFPRMYVWIGRHCNYALRNKAIHVAKRIRNLQRESIAHIIVVDERDDGMNEAFKKKLHNNTQYSDQIPCQRPGNTTPEDHSMIMHRITGDHVMYNMPEAAKPPFFQRYLVQRDCYLMDRGPRLPMYVWVGSQAHENEILHAIKRGKTFCQHKQYPEVIPICRIADDSEPNDFKKNFYDWREKDTKHRQLTKLYSIGNIERALFSRRDRRTVAKKNELWSSDTLPDGEDETEIWKIEGDKMVKLDNDQQGIFNNGNSYIVLHRIQIGSFTQQVLYYWLGSKLENDNQDSVLDLVLSMNKTLNNQCIVIRVFDGREPAHLLSILGNCLIIYDRDLGDTPDVRGSRMFCIHEHDPDNCSMRVQQVPVCWSSLNSSAAYVLHTSTQDCLLWYGQKSGGSEREYAKQILGYISPLSKHDYSIVTEGKEPKHFCNLMGQKQNYPLDFQLEVLDRRPPRLVVCRHETDCISFESIESFQQEDLCENEIFILDLYDQIYVWTGSQVKDDLRRLTPICLKRYIETDPAGRLDETISVWFLTQNNEPDSFTKFFPYWTINGISGEQSYELCRKLVRQENVKVDIDKEMIDRTYVGKTKYSYKDLLKKELPEDVNPQHKEHNLSEKQFREAVKYPRDQFYRLPVWKQEQLFKSARLGHTSSSENPYRLRIESPDLQNDA</sequence>
<dbReference type="InterPro" id="IPR036886">
    <property type="entry name" value="Villin_headpiece_dom_sf"/>
</dbReference>
<evidence type="ECO:0000256" key="2">
    <source>
        <dbReference type="SAM" id="MobiDB-lite"/>
    </source>
</evidence>
<dbReference type="OrthoDB" id="6375767at2759"/>
<dbReference type="GO" id="GO:0008154">
    <property type="term" value="P:actin polymerization or depolymerization"/>
    <property type="evidence" value="ECO:0007669"/>
    <property type="project" value="TreeGrafter"/>
</dbReference>
<dbReference type="SUPFAM" id="SSF47050">
    <property type="entry name" value="VHP, Villin headpiece domain"/>
    <property type="match status" value="1"/>
</dbReference>
<dbReference type="GeneID" id="111131028"/>
<dbReference type="RefSeq" id="XP_022334057.1">
    <property type="nucleotide sequence ID" value="XM_022478349.1"/>
</dbReference>
<dbReference type="InterPro" id="IPR003128">
    <property type="entry name" value="Villin_headpiece"/>
</dbReference>
<dbReference type="KEGG" id="cvn:111131028"/>
<dbReference type="Gene3D" id="3.40.20.10">
    <property type="entry name" value="Severin"/>
    <property type="match status" value="6"/>
</dbReference>
<evidence type="ECO:0000313" key="5">
    <source>
        <dbReference type="RefSeq" id="XP_022334057.1"/>
    </source>
</evidence>
<dbReference type="GO" id="GO:0005546">
    <property type="term" value="F:phosphatidylinositol-4,5-bisphosphate binding"/>
    <property type="evidence" value="ECO:0007669"/>
    <property type="project" value="TreeGrafter"/>
</dbReference>
<proteinExistence type="predicted"/>
<dbReference type="SUPFAM" id="SSF55753">
    <property type="entry name" value="Actin depolymerizing proteins"/>
    <property type="match status" value="6"/>
</dbReference>
<dbReference type="GO" id="GO:0015629">
    <property type="term" value="C:actin cytoskeleton"/>
    <property type="evidence" value="ECO:0007669"/>
    <property type="project" value="TreeGrafter"/>
</dbReference>
<dbReference type="Gene3D" id="1.10.950.10">
    <property type="entry name" value="Villin headpiece domain"/>
    <property type="match status" value="1"/>
</dbReference>
<keyword evidence="4" id="KW-1185">Reference proteome</keyword>
<evidence type="ECO:0000256" key="1">
    <source>
        <dbReference type="ARBA" id="ARBA00022737"/>
    </source>
</evidence>
<dbReference type="AlphaFoldDB" id="A0A8B8E0J3"/>
<gene>
    <name evidence="5" type="primary">LOC111131028</name>
</gene>
<organism evidence="4 5">
    <name type="scientific">Crassostrea virginica</name>
    <name type="common">Eastern oyster</name>
    <dbReference type="NCBI Taxonomy" id="6565"/>
    <lineage>
        <taxon>Eukaryota</taxon>
        <taxon>Metazoa</taxon>
        <taxon>Spiralia</taxon>
        <taxon>Lophotrochozoa</taxon>
        <taxon>Mollusca</taxon>
        <taxon>Bivalvia</taxon>
        <taxon>Autobranchia</taxon>
        <taxon>Pteriomorphia</taxon>
        <taxon>Ostreida</taxon>
        <taxon>Ostreoidea</taxon>
        <taxon>Ostreidae</taxon>
        <taxon>Crassostrea</taxon>
    </lineage>
</organism>
<evidence type="ECO:0000259" key="3">
    <source>
        <dbReference type="PROSITE" id="PS51089"/>
    </source>
</evidence>
<dbReference type="InterPro" id="IPR007122">
    <property type="entry name" value="Villin/Gelsolin"/>
</dbReference>
<dbReference type="InterPro" id="IPR029006">
    <property type="entry name" value="ADF-H/Gelsolin-like_dom_sf"/>
</dbReference>
<accession>A0A8B8E0J3</accession>
<dbReference type="GO" id="GO:0051015">
    <property type="term" value="F:actin filament binding"/>
    <property type="evidence" value="ECO:0007669"/>
    <property type="project" value="InterPro"/>
</dbReference>
<feature type="domain" description="HP" evidence="3">
    <location>
        <begin position="850"/>
        <end position="913"/>
    </location>
</feature>
<dbReference type="GO" id="GO:0005737">
    <property type="term" value="C:cytoplasm"/>
    <property type="evidence" value="ECO:0007669"/>
    <property type="project" value="TreeGrafter"/>
</dbReference>
<dbReference type="GO" id="GO:0051014">
    <property type="term" value="P:actin filament severing"/>
    <property type="evidence" value="ECO:0007669"/>
    <property type="project" value="TreeGrafter"/>
</dbReference>
<reference evidence="5" key="1">
    <citation type="submission" date="2025-08" db="UniProtKB">
        <authorList>
            <consortium name="RefSeq"/>
        </authorList>
    </citation>
    <scope>IDENTIFICATION</scope>
    <source>
        <tissue evidence="5">Whole sample</tissue>
    </source>
</reference>
<dbReference type="GO" id="GO:0051016">
    <property type="term" value="P:barbed-end actin filament capping"/>
    <property type="evidence" value="ECO:0007669"/>
    <property type="project" value="TreeGrafter"/>
</dbReference>
<dbReference type="SMART" id="SM00262">
    <property type="entry name" value="GEL"/>
    <property type="match status" value="6"/>
</dbReference>
<dbReference type="Proteomes" id="UP000694844">
    <property type="component" value="Chromosome 4"/>
</dbReference>
<feature type="region of interest" description="Disordered" evidence="2">
    <location>
        <begin position="912"/>
        <end position="935"/>
    </location>
</feature>
<protein>
    <submittedName>
        <fullName evidence="5">Advillin-like isoform X1</fullName>
    </submittedName>
</protein>
<keyword evidence="1" id="KW-0677">Repeat</keyword>
<dbReference type="PANTHER" id="PTHR11977">
    <property type="entry name" value="VILLIN"/>
    <property type="match status" value="1"/>
</dbReference>